<name>A0ABD1FPU3_SALDI</name>
<evidence type="ECO:0000313" key="2">
    <source>
        <dbReference type="EMBL" id="KAL1532781.1"/>
    </source>
</evidence>
<evidence type="ECO:0000313" key="3">
    <source>
        <dbReference type="Proteomes" id="UP001567538"/>
    </source>
</evidence>
<proteinExistence type="predicted"/>
<dbReference type="EMBL" id="JBEAFC010000014">
    <property type="protein sequence ID" value="KAL1532781.1"/>
    <property type="molecule type" value="Genomic_DNA"/>
</dbReference>
<dbReference type="AlphaFoldDB" id="A0ABD1FPU3"/>
<feature type="region of interest" description="Disordered" evidence="1">
    <location>
        <begin position="57"/>
        <end position="76"/>
    </location>
</feature>
<protein>
    <submittedName>
        <fullName evidence="2">CDP-diacylglycerol--glycerol-3-phosphate 3-phosphatidyltransferase 2-like</fullName>
    </submittedName>
</protein>
<organism evidence="2 3">
    <name type="scientific">Salvia divinorum</name>
    <name type="common">Maria pastora</name>
    <name type="synonym">Diviner's sage</name>
    <dbReference type="NCBI Taxonomy" id="28513"/>
    <lineage>
        <taxon>Eukaryota</taxon>
        <taxon>Viridiplantae</taxon>
        <taxon>Streptophyta</taxon>
        <taxon>Embryophyta</taxon>
        <taxon>Tracheophyta</taxon>
        <taxon>Spermatophyta</taxon>
        <taxon>Magnoliopsida</taxon>
        <taxon>eudicotyledons</taxon>
        <taxon>Gunneridae</taxon>
        <taxon>Pentapetalae</taxon>
        <taxon>asterids</taxon>
        <taxon>lamiids</taxon>
        <taxon>Lamiales</taxon>
        <taxon>Lamiaceae</taxon>
        <taxon>Nepetoideae</taxon>
        <taxon>Mentheae</taxon>
        <taxon>Salviinae</taxon>
        <taxon>Salvia</taxon>
        <taxon>Salvia subgen. Calosphace</taxon>
    </lineage>
</organism>
<comment type="caution">
    <text evidence="2">The sequence shown here is derived from an EMBL/GenBank/DDBJ whole genome shotgun (WGS) entry which is preliminary data.</text>
</comment>
<evidence type="ECO:0000256" key="1">
    <source>
        <dbReference type="SAM" id="MobiDB-lite"/>
    </source>
</evidence>
<sequence length="76" mass="8510">MPCALKFTNSVILHPHQPYTFLAPSSSATTTGLSTETIRLNHSIGWWRRTTTFSPPARRRIASRSGREHLPFASDS</sequence>
<accession>A0ABD1FPU3</accession>
<dbReference type="Proteomes" id="UP001567538">
    <property type="component" value="Unassembled WGS sequence"/>
</dbReference>
<reference evidence="2 3" key="1">
    <citation type="submission" date="2024-06" db="EMBL/GenBank/DDBJ databases">
        <title>A chromosome level genome sequence of Diviner's sage (Salvia divinorum).</title>
        <authorList>
            <person name="Ford S.A."/>
            <person name="Ro D.-K."/>
            <person name="Ness R.W."/>
            <person name="Phillips M.A."/>
        </authorList>
    </citation>
    <scope>NUCLEOTIDE SEQUENCE [LARGE SCALE GENOMIC DNA]</scope>
    <source>
        <strain evidence="2">SAF-2024a</strain>
        <tissue evidence="2">Leaf</tissue>
    </source>
</reference>
<gene>
    <name evidence="2" type="ORF">AAHA92_32750</name>
</gene>
<keyword evidence="3" id="KW-1185">Reference proteome</keyword>